<protein>
    <submittedName>
        <fullName evidence="2">Uncharacterized protein</fullName>
    </submittedName>
</protein>
<dbReference type="PANTHER" id="PTHR12963:SF0">
    <property type="entry name" value="EXPRESSED PROTEIN"/>
    <property type="match status" value="1"/>
</dbReference>
<name>A8J996_CHLRE</name>
<reference evidence="2 3" key="1">
    <citation type="journal article" date="2007" name="Science">
        <title>The Chlamydomonas genome reveals the evolution of key animal and plant functions.</title>
        <authorList>
            <person name="Merchant S.S."/>
            <person name="Prochnik S.E."/>
            <person name="Vallon O."/>
            <person name="Harris E.H."/>
            <person name="Karpowicz S.J."/>
            <person name="Witman G.B."/>
            <person name="Terry A."/>
            <person name="Salamov A."/>
            <person name="Fritz-Laylin L.K."/>
            <person name="Marechal-Drouard L."/>
            <person name="Marshall W.F."/>
            <person name="Qu L.H."/>
            <person name="Nelson D.R."/>
            <person name="Sanderfoot A.A."/>
            <person name="Spalding M.H."/>
            <person name="Kapitonov V.V."/>
            <person name="Ren Q."/>
            <person name="Ferris P."/>
            <person name="Lindquist E."/>
            <person name="Shapiro H."/>
            <person name="Lucas S.M."/>
            <person name="Grimwood J."/>
            <person name="Schmutz J."/>
            <person name="Cardol P."/>
            <person name="Cerutti H."/>
            <person name="Chanfreau G."/>
            <person name="Chen C.L."/>
            <person name="Cognat V."/>
            <person name="Croft M.T."/>
            <person name="Dent R."/>
            <person name="Dutcher S."/>
            <person name="Fernandez E."/>
            <person name="Fukuzawa H."/>
            <person name="Gonzalez-Ballester D."/>
            <person name="Gonzalez-Halphen D."/>
            <person name="Hallmann A."/>
            <person name="Hanikenne M."/>
            <person name="Hippler M."/>
            <person name="Inwood W."/>
            <person name="Jabbari K."/>
            <person name="Kalanon M."/>
            <person name="Kuras R."/>
            <person name="Lefebvre P.A."/>
            <person name="Lemaire S.D."/>
            <person name="Lobanov A.V."/>
            <person name="Lohr M."/>
            <person name="Manuell A."/>
            <person name="Meier I."/>
            <person name="Mets L."/>
            <person name="Mittag M."/>
            <person name="Mittelmeier T."/>
            <person name="Moroney J.V."/>
            <person name="Moseley J."/>
            <person name="Napoli C."/>
            <person name="Nedelcu A.M."/>
            <person name="Niyogi K."/>
            <person name="Novoselov S.V."/>
            <person name="Paulsen I.T."/>
            <person name="Pazour G."/>
            <person name="Purton S."/>
            <person name="Ral J.P."/>
            <person name="Riano-Pachon D.M."/>
            <person name="Riekhof W."/>
            <person name="Rymarquis L."/>
            <person name="Schroda M."/>
            <person name="Stern D."/>
            <person name="Umen J."/>
            <person name="Willows R."/>
            <person name="Wilson N."/>
            <person name="Zimmer S.L."/>
            <person name="Allmer J."/>
            <person name="Balk J."/>
            <person name="Bisova K."/>
            <person name="Chen C.J."/>
            <person name="Elias M."/>
            <person name="Gendler K."/>
            <person name="Hauser C."/>
            <person name="Lamb M.R."/>
            <person name="Ledford H."/>
            <person name="Long J.C."/>
            <person name="Minagawa J."/>
            <person name="Page M.D."/>
            <person name="Pan J."/>
            <person name="Pootakham W."/>
            <person name="Roje S."/>
            <person name="Rose A."/>
            <person name="Stahlberg E."/>
            <person name="Terauchi A.M."/>
            <person name="Yang P."/>
            <person name="Ball S."/>
            <person name="Bowler C."/>
            <person name="Dieckmann C.L."/>
            <person name="Gladyshev V.N."/>
            <person name="Green P."/>
            <person name="Jorgensen R."/>
            <person name="Mayfield S."/>
            <person name="Mueller-Roeber B."/>
            <person name="Rajamani S."/>
            <person name="Sayre R.T."/>
            <person name="Brokstein P."/>
            <person name="Dubchak I."/>
            <person name="Goodstein D."/>
            <person name="Hornick L."/>
            <person name="Huang Y.W."/>
            <person name="Jhaveri J."/>
            <person name="Luo Y."/>
            <person name="Martinez D."/>
            <person name="Ngau W.C."/>
            <person name="Otillar B."/>
            <person name="Poliakov A."/>
            <person name="Porter A."/>
            <person name="Szajkowski L."/>
            <person name="Werner G."/>
            <person name="Zhou K."/>
            <person name="Grigoriev I.V."/>
            <person name="Rokhsar D.S."/>
            <person name="Grossman A.R."/>
        </authorList>
    </citation>
    <scope>NUCLEOTIDE SEQUENCE [LARGE SCALE GENOMIC DNA]</scope>
    <source>
        <strain evidence="3">CC-503</strain>
    </source>
</reference>
<dbReference type="FunFam" id="2.30.130.30:FF:000002">
    <property type="entry name" value="Activating signal cointegrator 1"/>
    <property type="match status" value="1"/>
</dbReference>
<dbReference type="AlphaFoldDB" id="A8J996"/>
<gene>
    <name evidence="2" type="ORF">CHLRE_16g655100v5</name>
</gene>
<proteinExistence type="predicted"/>
<dbReference type="CDD" id="cd06554">
    <property type="entry name" value="ASCH_ASC-1_like"/>
    <property type="match status" value="1"/>
</dbReference>
<dbReference type="HOGENOM" id="CLU_937981_0_0_1"/>
<dbReference type="InterPro" id="IPR039128">
    <property type="entry name" value="TRIP4-like"/>
</dbReference>
<dbReference type="SUPFAM" id="SSF88697">
    <property type="entry name" value="PUA domain-like"/>
    <property type="match status" value="1"/>
</dbReference>
<dbReference type="PANTHER" id="PTHR12963">
    <property type="entry name" value="THYROID RECEPTOR INTERACTING PROTEIN RELATED"/>
    <property type="match status" value="1"/>
</dbReference>
<dbReference type="EMBL" id="CM008977">
    <property type="protein sequence ID" value="PNW71455.1"/>
    <property type="molecule type" value="Genomic_DNA"/>
</dbReference>
<dbReference type="InterPro" id="IPR007374">
    <property type="entry name" value="ASCH_domain"/>
</dbReference>
<accession>A8J996</accession>
<organism evidence="2 3">
    <name type="scientific">Chlamydomonas reinhardtii</name>
    <name type="common">Chlamydomonas smithii</name>
    <dbReference type="NCBI Taxonomy" id="3055"/>
    <lineage>
        <taxon>Eukaryota</taxon>
        <taxon>Viridiplantae</taxon>
        <taxon>Chlorophyta</taxon>
        <taxon>core chlorophytes</taxon>
        <taxon>Chlorophyceae</taxon>
        <taxon>CS clade</taxon>
        <taxon>Chlamydomonadales</taxon>
        <taxon>Chlamydomonadaceae</taxon>
        <taxon>Chlamydomonas</taxon>
    </lineage>
</organism>
<keyword evidence="3" id="KW-1185">Reference proteome</keyword>
<dbReference type="Gramene" id="PNW71455">
    <property type="protein sequence ID" value="PNW71455"/>
    <property type="gene ID" value="CHLRE_16g655100v5"/>
</dbReference>
<dbReference type="Proteomes" id="UP000006906">
    <property type="component" value="Chromosome 16"/>
</dbReference>
<dbReference type="Gene3D" id="2.30.130.30">
    <property type="entry name" value="Hypothetical protein"/>
    <property type="match status" value="1"/>
</dbReference>
<evidence type="ECO:0000313" key="3">
    <source>
        <dbReference type="Proteomes" id="UP000006906"/>
    </source>
</evidence>
<dbReference type="Pfam" id="PF04266">
    <property type="entry name" value="ASCH"/>
    <property type="match status" value="1"/>
</dbReference>
<dbReference type="GeneID" id="5723759"/>
<dbReference type="STRING" id="3055.A8J996"/>
<dbReference type="KEGG" id="cre:CHLRE_16g655100v5"/>
<sequence length="297" mass="31908">MAAETTVLTMHQPWASLLVYGLKRIEGRTWDSTHRGRLWIHAAAKEMDPADLEELKAFYTQVHALDGNTPQFPPAYPTSALLGCVDVVDVLPQAAVEQWPGLPDSCRMEAASPFCFLCENPKRLVVPQPLKGEHKLWQLPKAVLKVAQQGLRDPPGLPPFTWRAFGDPRAMLSPAPSSHSAAPGKAKGGAARHGSAAAQAGRGGEELPGGSWPPKASVAGALSTEMAAEAPQTAEALEKRIRAVRKKLRQVSDLQGAQVSQAALTGEQREKLARVAEWEAELGVLEEHLAAVAVAER</sequence>
<evidence type="ECO:0000256" key="1">
    <source>
        <dbReference type="SAM" id="MobiDB-lite"/>
    </source>
</evidence>
<dbReference type="RefSeq" id="XP_001698203.1">
    <property type="nucleotide sequence ID" value="XM_001698151.2"/>
</dbReference>
<dbReference type="InterPro" id="IPR015947">
    <property type="entry name" value="PUA-like_sf"/>
</dbReference>
<evidence type="ECO:0000313" key="2">
    <source>
        <dbReference type="EMBL" id="PNW71455.1"/>
    </source>
</evidence>
<dbReference type="OrthoDB" id="338816at2759"/>
<feature type="compositionally biased region" description="Low complexity" evidence="1">
    <location>
        <begin position="173"/>
        <end position="200"/>
    </location>
</feature>
<dbReference type="PaxDb" id="3055-EDO99488"/>
<dbReference type="InParanoid" id="A8J996"/>
<dbReference type="eggNOG" id="KOG2845">
    <property type="taxonomic scope" value="Eukaryota"/>
</dbReference>
<feature type="region of interest" description="Disordered" evidence="1">
    <location>
        <begin position="168"/>
        <end position="217"/>
    </location>
</feature>